<protein>
    <submittedName>
        <fullName evidence="1">Uncharacterized protein</fullName>
    </submittedName>
</protein>
<gene>
    <name evidence="1" type="ORF">EZS27_044376</name>
</gene>
<organism evidence="1">
    <name type="scientific">termite gut metagenome</name>
    <dbReference type="NCBI Taxonomy" id="433724"/>
    <lineage>
        <taxon>unclassified sequences</taxon>
        <taxon>metagenomes</taxon>
        <taxon>organismal metagenomes</taxon>
    </lineage>
</organism>
<dbReference type="EMBL" id="SNRY01011892">
    <property type="protein sequence ID" value="KAA6303981.1"/>
    <property type="molecule type" value="Genomic_DNA"/>
</dbReference>
<dbReference type="InterPro" id="IPR021804">
    <property type="entry name" value="DUF3375"/>
</dbReference>
<feature type="non-terminal residue" evidence="1">
    <location>
        <position position="93"/>
    </location>
</feature>
<dbReference type="Pfam" id="PF11855">
    <property type="entry name" value="DUF3375"/>
    <property type="match status" value="1"/>
</dbReference>
<reference evidence="1" key="1">
    <citation type="submission" date="2019-03" db="EMBL/GenBank/DDBJ databases">
        <title>Single cell metagenomics reveals metabolic interactions within the superorganism composed of flagellate Streblomastix strix and complex community of Bacteroidetes bacteria on its surface.</title>
        <authorList>
            <person name="Treitli S.C."/>
            <person name="Kolisko M."/>
            <person name="Husnik F."/>
            <person name="Keeling P."/>
            <person name="Hampl V."/>
        </authorList>
    </citation>
    <scope>NUCLEOTIDE SEQUENCE</scope>
    <source>
        <strain evidence="1">STM</strain>
    </source>
</reference>
<dbReference type="AlphaFoldDB" id="A0A5J4P5R1"/>
<name>A0A5J4P5R1_9ZZZZ</name>
<comment type="caution">
    <text evidence="1">The sequence shown here is derived from an EMBL/GenBank/DDBJ whole genome shotgun (WGS) entry which is preliminary data.</text>
</comment>
<accession>A0A5J4P5R1</accession>
<sequence>MFFAETFLQQIAMSSENIHNRLSDFLEQRDVEVDEESEIVFSDTYEARAKKYIQKWADVGFLTNYQNETGEIFYELSSHSSKTIDWLLNLKKE</sequence>
<evidence type="ECO:0000313" key="1">
    <source>
        <dbReference type="EMBL" id="KAA6303981.1"/>
    </source>
</evidence>
<proteinExistence type="predicted"/>